<gene>
    <name evidence="3" type="ORF">JIN84_07710</name>
</gene>
<evidence type="ECO:0000313" key="3">
    <source>
        <dbReference type="EMBL" id="MBK1815495.1"/>
    </source>
</evidence>
<accession>A0A934VAU7</accession>
<dbReference type="InterPro" id="IPR010496">
    <property type="entry name" value="AL/BT2_dom"/>
</dbReference>
<dbReference type="Gene3D" id="2.60.120.560">
    <property type="entry name" value="Exo-inulinase, domain 1"/>
    <property type="match status" value="1"/>
</dbReference>
<dbReference type="AlphaFoldDB" id="A0A934VAU7"/>
<proteinExistence type="predicted"/>
<evidence type="ECO:0000259" key="2">
    <source>
        <dbReference type="Pfam" id="PF06439"/>
    </source>
</evidence>
<sequence>MKKLFTMFAVIAALVAPLSAAGTEPGFVSLFDGKTLDGWKVNESPEAFSIEDGAIKANGDRCHLFYDGKVNDGKFKNFEVRLDVMTRKNSNGGFFIHTTFLKEGWPSGYEVQVNNTQSDPQKSGGLYNTVKNLEAFEDDKWMEYVIIVKNDKVKIKVNGKELVDYEAKEDSKLLPDGGTFAIQAHDKGSTTLYKNIRVKVLK</sequence>
<dbReference type="Pfam" id="PF06439">
    <property type="entry name" value="3keto-disac_hyd"/>
    <property type="match status" value="1"/>
</dbReference>
<evidence type="ECO:0000256" key="1">
    <source>
        <dbReference type="SAM" id="SignalP"/>
    </source>
</evidence>
<dbReference type="EMBL" id="JAENIK010000009">
    <property type="protein sequence ID" value="MBK1815495.1"/>
    <property type="molecule type" value="Genomic_DNA"/>
</dbReference>
<dbReference type="Proteomes" id="UP000600139">
    <property type="component" value="Unassembled WGS sequence"/>
</dbReference>
<evidence type="ECO:0000313" key="4">
    <source>
        <dbReference type="Proteomes" id="UP000600139"/>
    </source>
</evidence>
<reference evidence="3" key="1">
    <citation type="submission" date="2021-01" db="EMBL/GenBank/DDBJ databases">
        <title>Modified the classification status of verrucomicrobia.</title>
        <authorList>
            <person name="Feng X."/>
        </authorList>
    </citation>
    <scope>NUCLEOTIDE SEQUENCE</scope>
    <source>
        <strain evidence="3">JCM 18052</strain>
    </source>
</reference>
<organism evidence="3 4">
    <name type="scientific">Luteolibacter yonseiensis</name>
    <dbReference type="NCBI Taxonomy" id="1144680"/>
    <lineage>
        <taxon>Bacteria</taxon>
        <taxon>Pseudomonadati</taxon>
        <taxon>Verrucomicrobiota</taxon>
        <taxon>Verrucomicrobiia</taxon>
        <taxon>Verrucomicrobiales</taxon>
        <taxon>Verrucomicrobiaceae</taxon>
        <taxon>Luteolibacter</taxon>
    </lineage>
</organism>
<name>A0A934VAU7_9BACT</name>
<dbReference type="GO" id="GO:0016787">
    <property type="term" value="F:hydrolase activity"/>
    <property type="evidence" value="ECO:0007669"/>
    <property type="project" value="InterPro"/>
</dbReference>
<comment type="caution">
    <text evidence="3">The sequence shown here is derived from an EMBL/GenBank/DDBJ whole genome shotgun (WGS) entry which is preliminary data.</text>
</comment>
<feature type="domain" description="3-keto-alpha-glucoside-1,2-lyase/3-keto-2-hydroxy-glucal hydratase" evidence="2">
    <location>
        <begin position="26"/>
        <end position="199"/>
    </location>
</feature>
<feature type="chain" id="PRO_5036767307" evidence="1">
    <location>
        <begin position="21"/>
        <end position="202"/>
    </location>
</feature>
<keyword evidence="4" id="KW-1185">Reference proteome</keyword>
<dbReference type="RefSeq" id="WP_200350459.1">
    <property type="nucleotide sequence ID" value="NZ_BAABHZ010000008.1"/>
</dbReference>
<feature type="signal peptide" evidence="1">
    <location>
        <begin position="1"/>
        <end position="20"/>
    </location>
</feature>
<protein>
    <submittedName>
        <fullName evidence="3">DUF1080 domain-containing protein</fullName>
    </submittedName>
</protein>
<keyword evidence="1" id="KW-0732">Signal</keyword>